<sequence length="297" mass="34348">MNTKKWYQEAVINGVAMPFQRHRDTSQKRWERFIRPLLPSGRGLLVDLGCNAGFYMRKAADLGFTTIGVEIDEDYLEHARYWESQDPRGVTIIKEDISKYDLPACQVALLANVHYWLTKPQLTKLVNNLKERVLSVIVVGRHARSQRHKSPCDLTSLRALFSDFIGDKSVIGYKHYSVIFINPRLTEKNVDEVFNNQPLVRSRKFLPSFSKLIDDPSDPTNSDYYRYLKWRGFENPKELLMGRVDLIADVRKNGIKNPLLLGRTVNGQYEKDRLSDGDHRIVIAKKLGIKKVICKIR</sequence>
<dbReference type="EMBL" id="MGHL01000003">
    <property type="protein sequence ID" value="OGM70610.1"/>
    <property type="molecule type" value="Genomic_DNA"/>
</dbReference>
<dbReference type="STRING" id="1802525.A2975_00145"/>
<feature type="domain" description="Methyltransferase" evidence="1">
    <location>
        <begin position="46"/>
        <end position="130"/>
    </location>
</feature>
<evidence type="ECO:0000313" key="2">
    <source>
        <dbReference type="EMBL" id="OGM70610.1"/>
    </source>
</evidence>
<dbReference type="Gene3D" id="3.40.50.150">
    <property type="entry name" value="Vaccinia Virus protein VP39"/>
    <property type="match status" value="1"/>
</dbReference>
<dbReference type="InterPro" id="IPR041698">
    <property type="entry name" value="Methyltransf_25"/>
</dbReference>
<reference evidence="2 3" key="1">
    <citation type="journal article" date="2016" name="Nat. Commun.">
        <title>Thousands of microbial genomes shed light on interconnected biogeochemical processes in an aquifer system.</title>
        <authorList>
            <person name="Anantharaman K."/>
            <person name="Brown C.T."/>
            <person name="Hug L.A."/>
            <person name="Sharon I."/>
            <person name="Castelle C.J."/>
            <person name="Probst A.J."/>
            <person name="Thomas B.C."/>
            <person name="Singh A."/>
            <person name="Wilkins M.J."/>
            <person name="Karaoz U."/>
            <person name="Brodie E.L."/>
            <person name="Williams K.H."/>
            <person name="Hubbard S.S."/>
            <person name="Banfield J.F."/>
        </authorList>
    </citation>
    <scope>NUCLEOTIDE SEQUENCE [LARGE SCALE GENOMIC DNA]</scope>
</reference>
<comment type="caution">
    <text evidence="2">The sequence shown here is derived from an EMBL/GenBank/DDBJ whole genome shotgun (WGS) entry which is preliminary data.</text>
</comment>
<dbReference type="SUPFAM" id="SSF53335">
    <property type="entry name" value="S-adenosyl-L-methionine-dependent methyltransferases"/>
    <property type="match status" value="1"/>
</dbReference>
<dbReference type="InterPro" id="IPR029063">
    <property type="entry name" value="SAM-dependent_MTases_sf"/>
</dbReference>
<dbReference type="Pfam" id="PF13649">
    <property type="entry name" value="Methyltransf_25"/>
    <property type="match status" value="1"/>
</dbReference>
<proteinExistence type="predicted"/>
<dbReference type="AlphaFoldDB" id="A0A1F8C375"/>
<dbReference type="CDD" id="cd02440">
    <property type="entry name" value="AdoMet_MTases"/>
    <property type="match status" value="1"/>
</dbReference>
<accession>A0A1F8C375</accession>
<name>A0A1F8C375_9BACT</name>
<protein>
    <recommendedName>
        <fullName evidence="1">Methyltransferase domain-containing protein</fullName>
    </recommendedName>
</protein>
<gene>
    <name evidence="2" type="ORF">A2975_00145</name>
</gene>
<evidence type="ECO:0000313" key="3">
    <source>
        <dbReference type="Proteomes" id="UP000178429"/>
    </source>
</evidence>
<dbReference type="Proteomes" id="UP000178429">
    <property type="component" value="Unassembled WGS sequence"/>
</dbReference>
<organism evidence="2 3">
    <name type="scientific">Candidatus Woesebacteria bacterium RIFCSPLOWO2_01_FULL_44_14</name>
    <dbReference type="NCBI Taxonomy" id="1802525"/>
    <lineage>
        <taxon>Bacteria</taxon>
        <taxon>Candidatus Woeseibacteriota</taxon>
    </lineage>
</organism>
<evidence type="ECO:0000259" key="1">
    <source>
        <dbReference type="Pfam" id="PF13649"/>
    </source>
</evidence>